<name>A0A1D8NHI6_YARLL</name>
<dbReference type="GO" id="GO:0005811">
    <property type="term" value="C:lipid droplet"/>
    <property type="evidence" value="ECO:0007669"/>
    <property type="project" value="UniProtKB-SubCell"/>
</dbReference>
<dbReference type="PANTHER" id="PTHR11695">
    <property type="entry name" value="ALCOHOL DEHYDROGENASE RELATED"/>
    <property type="match status" value="1"/>
</dbReference>
<dbReference type="Gene3D" id="3.90.180.10">
    <property type="entry name" value="Medium-chain alcohol dehydrogenases, catalytic domain"/>
    <property type="match status" value="1"/>
</dbReference>
<reference evidence="5 7" key="1">
    <citation type="journal article" date="2016" name="PLoS ONE">
        <title>Sequence Assembly of Yarrowia lipolytica Strain W29/CLIB89 Shows Transposable Element Diversity.</title>
        <authorList>
            <person name="Magnan C."/>
            <person name="Yu J."/>
            <person name="Chang I."/>
            <person name="Jahn E."/>
            <person name="Kanomata Y."/>
            <person name="Wu J."/>
            <person name="Zeller M."/>
            <person name="Oakes M."/>
            <person name="Baldi P."/>
            <person name="Sandmeyer S."/>
        </authorList>
    </citation>
    <scope>NUCLEOTIDE SEQUENCE [LARGE SCALE GENOMIC DNA]</scope>
    <source>
        <strain evidence="5">CLIB89</strain>
        <strain evidence="7">CLIB89(W29)</strain>
    </source>
</reference>
<evidence type="ECO:0000313" key="5">
    <source>
        <dbReference type="EMBL" id="AOW05095.1"/>
    </source>
</evidence>
<dbReference type="OMA" id="WAHAMIT"/>
<dbReference type="InterPro" id="IPR013154">
    <property type="entry name" value="ADH-like_N"/>
</dbReference>
<dbReference type="EMBL" id="KZ859001">
    <property type="protein sequence ID" value="RDW25459.1"/>
    <property type="molecule type" value="Genomic_DNA"/>
</dbReference>
<gene>
    <name evidence="6" type="ORF">B0I71DRAFT_132541</name>
    <name evidence="5" type="ORF">YALI1_E09395g</name>
</gene>
<evidence type="ECO:0000313" key="6">
    <source>
        <dbReference type="EMBL" id="RDW25459.1"/>
    </source>
</evidence>
<keyword evidence="2" id="KW-0551">Lipid droplet</keyword>
<protein>
    <recommendedName>
        <fullName evidence="4">Enoyl reductase (ER) domain-containing protein</fullName>
    </recommendedName>
</protein>
<dbReference type="Proteomes" id="UP000256601">
    <property type="component" value="Unassembled WGS sequence"/>
</dbReference>
<evidence type="ECO:0000313" key="7">
    <source>
        <dbReference type="Proteomes" id="UP000182444"/>
    </source>
</evidence>
<comment type="subcellular location">
    <subcellularLocation>
        <location evidence="1">Lipid droplet</location>
    </subcellularLocation>
</comment>
<dbReference type="Proteomes" id="UP000182444">
    <property type="component" value="Chromosome 1E"/>
</dbReference>
<dbReference type="InterPro" id="IPR020843">
    <property type="entry name" value="ER"/>
</dbReference>
<evidence type="ECO:0000259" key="4">
    <source>
        <dbReference type="SMART" id="SM00829"/>
    </source>
</evidence>
<dbReference type="InterPro" id="IPR050700">
    <property type="entry name" value="YIM1/Zinc_Alcohol_DH_Fams"/>
</dbReference>
<dbReference type="InterPro" id="IPR011032">
    <property type="entry name" value="GroES-like_sf"/>
</dbReference>
<reference evidence="6 8" key="2">
    <citation type="submission" date="2018-07" db="EMBL/GenBank/DDBJ databases">
        <title>Draft Genome Assemblies for Five Robust Yarrowia lipolytica Strains Exhibiting High Lipid Production and Pentose Sugar Utilization and Sugar Alcohol Secretion from Undetoxified Lignocellulosic Biomass Hydrolysates.</title>
        <authorList>
            <consortium name="DOE Joint Genome Institute"/>
            <person name="Walker C."/>
            <person name="Ryu S."/>
            <person name="Na H."/>
            <person name="Zane M."/>
            <person name="LaButti K."/>
            <person name="Lipzen A."/>
            <person name="Haridas S."/>
            <person name="Barry K."/>
            <person name="Grigoriev I.V."/>
            <person name="Quarterman J."/>
            <person name="Slininger P."/>
            <person name="Dien B."/>
            <person name="Trinh C.T."/>
        </authorList>
    </citation>
    <scope>NUCLEOTIDE SEQUENCE [LARGE SCALE GENOMIC DNA]</scope>
    <source>
        <strain evidence="6 8">YB392</strain>
    </source>
</reference>
<sequence length="346" mass="37442">MQAAFTTAYGGPDKIEYSENFSLAQLKSNDHVLIQVANSALNPIDGLRNRGYLRLLQPDSHPHIFAYDVAGFVAEVGTAVTAFKKGDRVYARIGESEQGTTAGFVSVRDAHVAIAPKNKPLLETAGIPLVGLTVLQSFEAGNLKRGQRIFISKGAGGVGTFAIQLAKHVYGAYVITTASEKKIPLLKELGADEVIDYHKTNFWDVVKDVDFAYDVSDQPWAHAMITKKGGVVVALRGVPTAQSAKNILSTEPGLILSYVLAAGNFLTSRFAWWYGTRYDAVFCAASGKDLAQIAKYIEEGKIKPIVDSVYDLRNAKDAVEKLESGRATGKVIISVDDTLDKGFKLP</sequence>
<dbReference type="GO" id="GO:0005739">
    <property type="term" value="C:mitochondrion"/>
    <property type="evidence" value="ECO:0007669"/>
    <property type="project" value="TreeGrafter"/>
</dbReference>
<dbReference type="InterPro" id="IPR036291">
    <property type="entry name" value="NAD(P)-bd_dom_sf"/>
</dbReference>
<evidence type="ECO:0000256" key="1">
    <source>
        <dbReference type="ARBA" id="ARBA00004502"/>
    </source>
</evidence>
<proteinExistence type="inferred from homology"/>
<dbReference type="Pfam" id="PF13602">
    <property type="entry name" value="ADH_zinc_N_2"/>
    <property type="match status" value="1"/>
</dbReference>
<dbReference type="GO" id="GO:0016491">
    <property type="term" value="F:oxidoreductase activity"/>
    <property type="evidence" value="ECO:0007669"/>
    <property type="project" value="InterPro"/>
</dbReference>
<dbReference type="CDD" id="cd05289">
    <property type="entry name" value="MDR_like_2"/>
    <property type="match status" value="1"/>
</dbReference>
<feature type="domain" description="Enoyl reductase (ER)" evidence="4">
    <location>
        <begin position="10"/>
        <end position="333"/>
    </location>
</feature>
<organism evidence="5 7">
    <name type="scientific">Yarrowia lipolytica</name>
    <name type="common">Candida lipolytica</name>
    <dbReference type="NCBI Taxonomy" id="4952"/>
    <lineage>
        <taxon>Eukaryota</taxon>
        <taxon>Fungi</taxon>
        <taxon>Dikarya</taxon>
        <taxon>Ascomycota</taxon>
        <taxon>Saccharomycotina</taxon>
        <taxon>Dipodascomycetes</taxon>
        <taxon>Dipodascales</taxon>
        <taxon>Dipodascales incertae sedis</taxon>
        <taxon>Yarrowia</taxon>
    </lineage>
</organism>
<dbReference type="KEGG" id="yli:2912458"/>
<evidence type="ECO:0000256" key="2">
    <source>
        <dbReference type="ARBA" id="ARBA00022677"/>
    </source>
</evidence>
<comment type="similarity">
    <text evidence="3">Belongs to the YIM1 family.</text>
</comment>
<dbReference type="EMBL" id="CP017557">
    <property type="protein sequence ID" value="AOW05095.1"/>
    <property type="molecule type" value="Genomic_DNA"/>
</dbReference>
<evidence type="ECO:0000256" key="3">
    <source>
        <dbReference type="ARBA" id="ARBA00038249"/>
    </source>
</evidence>
<dbReference type="GeneID" id="2912458"/>
<accession>A0A1D8NHI6</accession>
<dbReference type="eggNOG" id="KOG1198">
    <property type="taxonomic scope" value="Eukaryota"/>
</dbReference>
<dbReference type="SMART" id="SM00829">
    <property type="entry name" value="PKS_ER"/>
    <property type="match status" value="1"/>
</dbReference>
<dbReference type="VEuPathDB" id="FungiDB:YALI1_E09395g"/>
<dbReference type="PANTHER" id="PTHR11695:SF294">
    <property type="entry name" value="RETICULON-4-INTERACTING PROTEIN 1, MITOCHONDRIAL"/>
    <property type="match status" value="1"/>
</dbReference>
<dbReference type="Gene3D" id="3.40.50.720">
    <property type="entry name" value="NAD(P)-binding Rossmann-like Domain"/>
    <property type="match status" value="1"/>
</dbReference>
<dbReference type="RefSeq" id="XP_503674.1">
    <property type="nucleotide sequence ID" value="XM_503674.1"/>
</dbReference>
<evidence type="ECO:0000313" key="8">
    <source>
        <dbReference type="Proteomes" id="UP000256601"/>
    </source>
</evidence>
<dbReference type="OrthoDB" id="3509362at2759"/>
<dbReference type="VEuPathDB" id="FungiDB:YALI0_E07810g"/>
<dbReference type="SUPFAM" id="SSF51735">
    <property type="entry name" value="NAD(P)-binding Rossmann-fold domains"/>
    <property type="match status" value="1"/>
</dbReference>
<dbReference type="Pfam" id="PF08240">
    <property type="entry name" value="ADH_N"/>
    <property type="match status" value="1"/>
</dbReference>
<dbReference type="AlphaFoldDB" id="A0A1D8NHI6"/>
<dbReference type="SUPFAM" id="SSF50129">
    <property type="entry name" value="GroES-like"/>
    <property type="match status" value="1"/>
</dbReference>